<feature type="region of interest" description="Disordered" evidence="1">
    <location>
        <begin position="258"/>
        <end position="290"/>
    </location>
</feature>
<dbReference type="AlphaFoldDB" id="A0AAF1BL21"/>
<organism evidence="2 3">
    <name type="scientific">Vanrija pseudolonga</name>
    <dbReference type="NCBI Taxonomy" id="143232"/>
    <lineage>
        <taxon>Eukaryota</taxon>
        <taxon>Fungi</taxon>
        <taxon>Dikarya</taxon>
        <taxon>Basidiomycota</taxon>
        <taxon>Agaricomycotina</taxon>
        <taxon>Tremellomycetes</taxon>
        <taxon>Trichosporonales</taxon>
        <taxon>Trichosporonaceae</taxon>
        <taxon>Vanrija</taxon>
    </lineage>
</organism>
<feature type="compositionally biased region" description="Acidic residues" evidence="1">
    <location>
        <begin position="279"/>
        <end position="289"/>
    </location>
</feature>
<evidence type="ECO:0000313" key="3">
    <source>
        <dbReference type="Proteomes" id="UP000827549"/>
    </source>
</evidence>
<protein>
    <submittedName>
        <fullName evidence="2">Uncharacterized protein</fullName>
    </submittedName>
</protein>
<feature type="compositionally biased region" description="Low complexity" evidence="1">
    <location>
        <begin position="1"/>
        <end position="27"/>
    </location>
</feature>
<dbReference type="Proteomes" id="UP000827549">
    <property type="component" value="Chromosome 3"/>
</dbReference>
<dbReference type="RefSeq" id="XP_062627707.1">
    <property type="nucleotide sequence ID" value="XM_062771723.1"/>
</dbReference>
<feature type="compositionally biased region" description="Low complexity" evidence="1">
    <location>
        <begin position="104"/>
        <end position="124"/>
    </location>
</feature>
<feature type="compositionally biased region" description="Basic and acidic residues" evidence="1">
    <location>
        <begin position="142"/>
        <end position="170"/>
    </location>
</feature>
<feature type="region of interest" description="Disordered" evidence="1">
    <location>
        <begin position="1"/>
        <end position="39"/>
    </location>
</feature>
<accession>A0AAF1BL21</accession>
<evidence type="ECO:0000256" key="1">
    <source>
        <dbReference type="SAM" id="MobiDB-lite"/>
    </source>
</evidence>
<evidence type="ECO:0000313" key="2">
    <source>
        <dbReference type="EMBL" id="WOO81675.1"/>
    </source>
</evidence>
<feature type="region of interest" description="Disordered" evidence="1">
    <location>
        <begin position="85"/>
        <end position="206"/>
    </location>
</feature>
<feature type="compositionally biased region" description="Basic and acidic residues" evidence="1">
    <location>
        <begin position="89"/>
        <end position="101"/>
    </location>
</feature>
<reference evidence="2" key="1">
    <citation type="submission" date="2023-10" db="EMBL/GenBank/DDBJ databases">
        <authorList>
            <person name="Noh H."/>
        </authorList>
    </citation>
    <scope>NUCLEOTIDE SEQUENCE</scope>
    <source>
        <strain evidence="2">DUCC4014</strain>
    </source>
</reference>
<proteinExistence type="predicted"/>
<gene>
    <name evidence="2" type="ORF">LOC62_03G005199</name>
</gene>
<sequence length="319" mass="34866">MPPKTATKAKTTTTTKTPKTAGKAVPKTTEKRVTKTVTSVDPKTGHKVVTKTVTVTTETVAAPKTKAATPAQRKKATDTVEAAAKKAKVKADTKVKTEAKAPKGKAAATPKSTATPKTAATPKAPAKPKTPKAQATKAAPKVKAEPKTKAQPKIKTEPKPKAEAKVKAEPKPWAGPRPKQTARKTTGGHALRASNSNTYIDAPPAYEFDENYGGYASEERYDNLDDGYDSDDSRHLIAMIDADRRPWGRNLDEDVHVEYSSDDGSDLLDPENRLRESESDGYEDDDEFGMVDQERREGIDGYWGHDRWGKWGWIEYDDF</sequence>
<feature type="compositionally biased region" description="Low complexity" evidence="1">
    <location>
        <begin position="131"/>
        <end position="141"/>
    </location>
</feature>
<feature type="compositionally biased region" description="Acidic residues" evidence="1">
    <location>
        <begin position="260"/>
        <end position="269"/>
    </location>
</feature>
<dbReference type="EMBL" id="CP086716">
    <property type="protein sequence ID" value="WOO81675.1"/>
    <property type="molecule type" value="Genomic_DNA"/>
</dbReference>
<name>A0AAF1BL21_9TREE</name>
<keyword evidence="3" id="KW-1185">Reference proteome</keyword>
<dbReference type="GeneID" id="87808428"/>